<dbReference type="Gene3D" id="1.20.1740.10">
    <property type="entry name" value="Amino acid/polyamine transporter I"/>
    <property type="match status" value="1"/>
</dbReference>
<dbReference type="PANTHER" id="PTHR42770:SF8">
    <property type="entry name" value="PUTRESCINE IMPORTER PUUP"/>
    <property type="match status" value="1"/>
</dbReference>
<protein>
    <submittedName>
        <fullName evidence="7">Amino acid transporter</fullName>
    </submittedName>
</protein>
<reference evidence="7 8" key="1">
    <citation type="submission" date="2023-07" db="EMBL/GenBank/DDBJ databases">
        <title>Sequencing the genomes of 1000 actinobacteria strains.</title>
        <authorList>
            <person name="Klenk H.-P."/>
        </authorList>
    </citation>
    <scope>NUCLEOTIDE SEQUENCE [LARGE SCALE GENOMIC DNA]</scope>
    <source>
        <strain evidence="7 8">DSM 44388</strain>
    </source>
</reference>
<feature type="transmembrane region" description="Helical" evidence="5">
    <location>
        <begin position="63"/>
        <end position="87"/>
    </location>
</feature>
<dbReference type="RefSeq" id="WP_307249208.1">
    <property type="nucleotide sequence ID" value="NZ_JAUSQZ010000001.1"/>
</dbReference>
<feature type="transmembrane region" description="Helical" evidence="5">
    <location>
        <begin position="287"/>
        <end position="316"/>
    </location>
</feature>
<keyword evidence="3 5" id="KW-1133">Transmembrane helix</keyword>
<keyword evidence="4 5" id="KW-0472">Membrane</keyword>
<gene>
    <name evidence="7" type="ORF">J2S57_005979</name>
</gene>
<dbReference type="PIRSF" id="PIRSF006060">
    <property type="entry name" value="AA_transporter"/>
    <property type="match status" value="1"/>
</dbReference>
<dbReference type="Proteomes" id="UP001235712">
    <property type="component" value="Unassembled WGS sequence"/>
</dbReference>
<dbReference type="InterPro" id="IPR004841">
    <property type="entry name" value="AA-permease/SLC12A_dom"/>
</dbReference>
<evidence type="ECO:0000313" key="8">
    <source>
        <dbReference type="Proteomes" id="UP001235712"/>
    </source>
</evidence>
<accession>A0ABT9PBZ8</accession>
<evidence type="ECO:0000256" key="1">
    <source>
        <dbReference type="ARBA" id="ARBA00004141"/>
    </source>
</evidence>
<evidence type="ECO:0000256" key="3">
    <source>
        <dbReference type="ARBA" id="ARBA00022989"/>
    </source>
</evidence>
<comment type="caution">
    <text evidence="7">The sequence shown here is derived from an EMBL/GenBank/DDBJ whole genome shotgun (WGS) entry which is preliminary data.</text>
</comment>
<feature type="transmembrane region" description="Helical" evidence="5">
    <location>
        <begin position="363"/>
        <end position="383"/>
    </location>
</feature>
<evidence type="ECO:0000256" key="4">
    <source>
        <dbReference type="ARBA" id="ARBA00023136"/>
    </source>
</evidence>
<name>A0ABT9PBZ8_9ACTN</name>
<dbReference type="EMBL" id="JAUSQZ010000001">
    <property type="protein sequence ID" value="MDP9830230.1"/>
    <property type="molecule type" value="Genomic_DNA"/>
</dbReference>
<proteinExistence type="predicted"/>
<feature type="transmembrane region" description="Helical" evidence="5">
    <location>
        <begin position="31"/>
        <end position="51"/>
    </location>
</feature>
<evidence type="ECO:0000313" key="7">
    <source>
        <dbReference type="EMBL" id="MDP9830230.1"/>
    </source>
</evidence>
<evidence type="ECO:0000259" key="6">
    <source>
        <dbReference type="Pfam" id="PF00324"/>
    </source>
</evidence>
<evidence type="ECO:0000256" key="2">
    <source>
        <dbReference type="ARBA" id="ARBA00022692"/>
    </source>
</evidence>
<evidence type="ECO:0000256" key="5">
    <source>
        <dbReference type="SAM" id="Phobius"/>
    </source>
</evidence>
<organism evidence="7 8">
    <name type="scientific">Kineosporia succinea</name>
    <dbReference type="NCBI Taxonomy" id="84632"/>
    <lineage>
        <taxon>Bacteria</taxon>
        <taxon>Bacillati</taxon>
        <taxon>Actinomycetota</taxon>
        <taxon>Actinomycetes</taxon>
        <taxon>Kineosporiales</taxon>
        <taxon>Kineosporiaceae</taxon>
        <taxon>Kineosporia</taxon>
    </lineage>
</organism>
<dbReference type="InterPro" id="IPR050367">
    <property type="entry name" value="APC_superfamily"/>
</dbReference>
<feature type="domain" description="Amino acid permease/ SLC12A" evidence="6">
    <location>
        <begin position="34"/>
        <end position="429"/>
    </location>
</feature>
<dbReference type="Pfam" id="PF00324">
    <property type="entry name" value="AA_permease"/>
    <property type="match status" value="1"/>
</dbReference>
<feature type="transmembrane region" description="Helical" evidence="5">
    <location>
        <begin position="204"/>
        <end position="221"/>
    </location>
</feature>
<feature type="transmembrane region" description="Helical" evidence="5">
    <location>
        <begin position="162"/>
        <end position="184"/>
    </location>
</feature>
<keyword evidence="2 5" id="KW-0812">Transmembrane</keyword>
<feature type="transmembrane region" description="Helical" evidence="5">
    <location>
        <begin position="136"/>
        <end position="155"/>
    </location>
</feature>
<sequence>MSAPLTSPPNTPDASSGADPSLRRVLGLPSLVLFGLTYMSPVAVFTTYGLVQQQTNGHLPAAYVVATVAMLLTAHSYGRMVAAFPAAGSAYRYARGVFGPHLGFLSGWTLMLDYLFLPMVSFLLAGIYLNSQFPGVPGWIFSLALLLVVLVLNVLGVKVLSGVSAIVMAVTAVVIGIFVVLAFGHSAAPAGDVLTSFLPGSSDISVILGGAAILAFSFLGFDGVSTMAEETRDPRRTVPRGILLATLVGGLLFILVAWSGSLAHPSTDFENADAAGVELMVGLGGKVFSSIFVAVYVLGCFGSALVSQASVARILYAMGRDRLLPAPLGRVDARWQTPVVALVLVSAVGLLSCVLTLEQAVVMINFGALVAFSVVNLAVIKHYIVDKGERTARSVLVNAVVPGLGFVATAWLWTGLTGETFVVGFVWVAVGLIYLVATTRFFTRPPAEVDFSE</sequence>
<feature type="transmembrane region" description="Helical" evidence="5">
    <location>
        <begin position="420"/>
        <end position="437"/>
    </location>
</feature>
<comment type="subcellular location">
    <subcellularLocation>
        <location evidence="1">Membrane</location>
        <topology evidence="1">Multi-pass membrane protein</topology>
    </subcellularLocation>
</comment>
<feature type="transmembrane region" description="Helical" evidence="5">
    <location>
        <begin position="108"/>
        <end position="130"/>
    </location>
</feature>
<feature type="transmembrane region" description="Helical" evidence="5">
    <location>
        <begin position="337"/>
        <end position="357"/>
    </location>
</feature>
<feature type="transmembrane region" description="Helical" evidence="5">
    <location>
        <begin position="242"/>
        <end position="260"/>
    </location>
</feature>
<dbReference type="PANTHER" id="PTHR42770">
    <property type="entry name" value="AMINO ACID TRANSPORTER-RELATED"/>
    <property type="match status" value="1"/>
</dbReference>
<feature type="transmembrane region" description="Helical" evidence="5">
    <location>
        <begin position="395"/>
        <end position="414"/>
    </location>
</feature>
<keyword evidence="8" id="KW-1185">Reference proteome</keyword>